<accession>A0ACB7X7G3</accession>
<dbReference type="Proteomes" id="UP000828048">
    <property type="component" value="Chromosome 6"/>
</dbReference>
<dbReference type="EMBL" id="CM037156">
    <property type="protein sequence ID" value="KAH7836513.1"/>
    <property type="molecule type" value="Genomic_DNA"/>
</dbReference>
<keyword evidence="2" id="KW-1185">Reference proteome</keyword>
<organism evidence="1 2">
    <name type="scientific">Vaccinium darrowii</name>
    <dbReference type="NCBI Taxonomy" id="229202"/>
    <lineage>
        <taxon>Eukaryota</taxon>
        <taxon>Viridiplantae</taxon>
        <taxon>Streptophyta</taxon>
        <taxon>Embryophyta</taxon>
        <taxon>Tracheophyta</taxon>
        <taxon>Spermatophyta</taxon>
        <taxon>Magnoliopsida</taxon>
        <taxon>eudicotyledons</taxon>
        <taxon>Gunneridae</taxon>
        <taxon>Pentapetalae</taxon>
        <taxon>asterids</taxon>
        <taxon>Ericales</taxon>
        <taxon>Ericaceae</taxon>
        <taxon>Vaccinioideae</taxon>
        <taxon>Vaccinieae</taxon>
        <taxon>Vaccinium</taxon>
    </lineage>
</organism>
<gene>
    <name evidence="1" type="ORF">Vadar_002271</name>
</gene>
<sequence>MFEDLCGLDEPVIQSKSAGRQSIPTLGSLDKSKIHDVRPLRCLVPTFPSSPGTSAFSSPQTSPFTCFPPTGPFPPGISPFYPFLVPTEALRSTGQNPQAGHNSFNNAIPSPVPITSFRPTSKKKSGAENGGTGPSRNSSRHRTAGIHVDEDGYSDSENQTDQYLSGFSMHVADAEDTSSKLRRRKGKFQMRTRSGREVSPGVDIDLVASNFLESFNLAEFDTVRQADGDTQSIRYILMIFDLLRRRITQVEEGKEAAPGGARRPDLKAGTILMNKGVRTNIKKRIGAVPGIEIGDIFFFRMEMCLVGLHAPSMAGIDFMSFKLVQGEDSLAISIVSSGGYEDNVDDGDVLIYSGQGGNIYRKDKFIDITDQKLERGNLALEKSLHRGNHVRVVRGVKDVVNPTGKIYLYDGLYKIQQSWAEKGRSGVNVFKYKLLRVPGQPEAFTLWKSIQQWKEDSTSRVGVILPDLTSGAENLPVSLVNDVDDVKGPAYFTYVPTLKYKKPFSSPQPSRSCMCRGGCQPGDLNCSCIQKNGGVLSYTALGVLLNYKALIHECGPSCLCPPNCRNRISQAGLKVRLEVFRTKDRGWGLRSWDPIRAGTFICEYAGEVAETSMGEELERENEDNYIFDATCTNEPLDVMPENSIESPKIPFPLVITAKKGGNVARFMNHSCTPNVYWQPVLRESNNEAYLHIAFFAISHIPPMRELTYDYGTVQSSQAEQRKRKCLCGSLKCRGYFY</sequence>
<comment type="caution">
    <text evidence="1">The sequence shown here is derived from an EMBL/GenBank/DDBJ whole genome shotgun (WGS) entry which is preliminary data.</text>
</comment>
<evidence type="ECO:0000313" key="1">
    <source>
        <dbReference type="EMBL" id="KAH7836513.1"/>
    </source>
</evidence>
<name>A0ACB7X7G3_9ERIC</name>
<reference evidence="1 2" key="1">
    <citation type="journal article" date="2021" name="Hortic Res">
        <title>High-quality reference genome and annotation aids understanding of berry development for evergreen blueberry (Vaccinium darrowii).</title>
        <authorList>
            <person name="Yu J."/>
            <person name="Hulse-Kemp A.M."/>
            <person name="Babiker E."/>
            <person name="Staton M."/>
        </authorList>
    </citation>
    <scope>NUCLEOTIDE SEQUENCE [LARGE SCALE GENOMIC DNA]</scope>
    <source>
        <strain evidence="2">cv. NJ 8807/NJ 8810</strain>
        <tissue evidence="1">Young leaf</tissue>
    </source>
</reference>
<evidence type="ECO:0000313" key="2">
    <source>
        <dbReference type="Proteomes" id="UP000828048"/>
    </source>
</evidence>
<protein>
    <submittedName>
        <fullName evidence="1">Uncharacterized protein</fullName>
    </submittedName>
</protein>
<proteinExistence type="predicted"/>